<accession>A0A6C0DBQ6</accession>
<dbReference type="AlphaFoldDB" id="A0A6C0DBQ6"/>
<protein>
    <recommendedName>
        <fullName evidence="2">NET domain-containing protein</fullName>
    </recommendedName>
</protein>
<evidence type="ECO:0000313" key="1">
    <source>
        <dbReference type="EMBL" id="QHT14328.1"/>
    </source>
</evidence>
<sequence length="92" mass="11234">MSMTTEEYEERRRFLDDLKLLSNTEHKKIFEILLKGRCEFTENSNGIFFDLCKVSSETFQEFMEYLNFCKAVRNEQIERERNEQTAQENLRY</sequence>
<evidence type="ECO:0008006" key="2">
    <source>
        <dbReference type="Google" id="ProtNLM"/>
    </source>
</evidence>
<reference evidence="1" key="1">
    <citation type="journal article" date="2020" name="Nature">
        <title>Giant virus diversity and host interactions through global metagenomics.</title>
        <authorList>
            <person name="Schulz F."/>
            <person name="Roux S."/>
            <person name="Paez-Espino D."/>
            <person name="Jungbluth S."/>
            <person name="Walsh D.A."/>
            <person name="Denef V.J."/>
            <person name="McMahon K.D."/>
            <person name="Konstantinidis K.T."/>
            <person name="Eloe-Fadrosh E.A."/>
            <person name="Kyrpides N.C."/>
            <person name="Woyke T."/>
        </authorList>
    </citation>
    <scope>NUCLEOTIDE SEQUENCE</scope>
    <source>
        <strain evidence="1">GVMAG-M-3300023174-137</strain>
    </source>
</reference>
<dbReference type="EMBL" id="MN739581">
    <property type="protein sequence ID" value="QHT14328.1"/>
    <property type="molecule type" value="Genomic_DNA"/>
</dbReference>
<name>A0A6C0DBQ6_9ZZZZ</name>
<organism evidence="1">
    <name type="scientific">viral metagenome</name>
    <dbReference type="NCBI Taxonomy" id="1070528"/>
    <lineage>
        <taxon>unclassified sequences</taxon>
        <taxon>metagenomes</taxon>
        <taxon>organismal metagenomes</taxon>
    </lineage>
</organism>
<proteinExistence type="predicted"/>